<organism evidence="2 3">
    <name type="scientific">Elsinoe ampelina</name>
    <dbReference type="NCBI Taxonomy" id="302913"/>
    <lineage>
        <taxon>Eukaryota</taxon>
        <taxon>Fungi</taxon>
        <taxon>Dikarya</taxon>
        <taxon>Ascomycota</taxon>
        <taxon>Pezizomycotina</taxon>
        <taxon>Dothideomycetes</taxon>
        <taxon>Dothideomycetidae</taxon>
        <taxon>Myriangiales</taxon>
        <taxon>Elsinoaceae</taxon>
        <taxon>Elsinoe</taxon>
    </lineage>
</organism>
<gene>
    <name evidence="2" type="ORF">BDZ85DRAFT_22527</name>
</gene>
<dbReference type="Gene3D" id="1.25.40.10">
    <property type="entry name" value="Tetratricopeptide repeat domain"/>
    <property type="match status" value="1"/>
</dbReference>
<evidence type="ECO:0000313" key="2">
    <source>
        <dbReference type="EMBL" id="KAF2220985.1"/>
    </source>
</evidence>
<protein>
    <submittedName>
        <fullName evidence="2">Uncharacterized protein</fullName>
    </submittedName>
</protein>
<feature type="region of interest" description="Disordered" evidence="1">
    <location>
        <begin position="543"/>
        <end position="576"/>
    </location>
</feature>
<keyword evidence="3" id="KW-1185">Reference proteome</keyword>
<name>A0A6A6G5C7_9PEZI</name>
<sequence>MFARTPTHDRQRNFLKACWTIGLSVIPTVSKDKDQRSRSLIHHLLACLDYPNLQLDLVTMHKDDFVVILRLLRHTFGIGPTASSRRLALNCIDTVRQWNCGETDASVVVADILFNCHDVLGQRKEALDAAITGMQEAKKWYGASSVETIWRITLAAQQHSLQGRHHEAIELLKPEAESRRLSELPIAQHASALEILAWSHFKIGDKDYAIHLQQNSQFSFDAKLVDGLHDATDSGLSLCRMYLRANRKEEFIQHAKFLYTSRRADLGPMAVPTLRAMQLHARAVSVSGDISHAKFLLKNRAALQETVQGPSHEETIRSRHDLSLLDALQSRWSDAVSVAARCWQLLQSNGTSSAELAEKVSDNLIFCSAMSGAVAHSVSVWRQYMSTRTDSAEKVLGPSIDSVFRHSFAIQAAGSITYASQFLEQAVDACKEIFGPRNFGERPLAMALKQFLTRNEDNVTDSLLVPMLLYLVRRKPLPGREANAAYVQDLAQILTNYRRLEAALPIWKYAYEVRRNISPPEHPVSKDVCYKCAKADMELKVHRERQREQTGNHLPIPETNHAIAAPTPTSRDKVRDRATGFSRLTNRIRIPLMAVSAVRRRPGQSLSLDDNDMSHDTIPDPMYYSTQRMVRAIPPYQRSLHGQFVDVISEERAGNLDHSDAFPLDSAHVGNSVSCTGDPSSMGSMESRASPILTITPVPSRFTDIMPRSADPAGHWLSPTSNTIRQTGASSISSRSNYTGRWSPHDVSPFTAVSMGNDTPSQNGNRHTGQASGPPDILPRTDADASPAPAIPPLQQVHEAMSEALIEAPGNSFVRTATPKLRIETQWKQVPGDKAQAPKVYGENVVALQPSAEVELPADVHDRPAPPSEGFHMVAARNSEIIQDAHKVEILAKLDELTISAPPSSRDQQSNGPRTPTSPDSPSLGALTDDSHISANFEDIIGGWSEVASYTAPPVSKLSSNYPTKEDAMAGHDGRETCAVSPRMLGLAEDELILRPIIMSLAEDRRCIDEKRSQTPPAPSPASEHQQAITAKE</sequence>
<feature type="region of interest" description="Disordered" evidence="1">
    <location>
        <begin position="1008"/>
        <end position="1033"/>
    </location>
</feature>
<dbReference type="InterPro" id="IPR011990">
    <property type="entry name" value="TPR-like_helical_dom_sf"/>
</dbReference>
<feature type="compositionally biased region" description="Polar residues" evidence="1">
    <location>
        <begin position="901"/>
        <end position="921"/>
    </location>
</feature>
<evidence type="ECO:0000313" key="3">
    <source>
        <dbReference type="Proteomes" id="UP000799538"/>
    </source>
</evidence>
<feature type="compositionally biased region" description="Polar residues" evidence="1">
    <location>
        <begin position="718"/>
        <end position="740"/>
    </location>
</feature>
<dbReference type="EMBL" id="ML992511">
    <property type="protein sequence ID" value="KAF2220985.1"/>
    <property type="molecule type" value="Genomic_DNA"/>
</dbReference>
<feature type="compositionally biased region" description="Polar residues" evidence="1">
    <location>
        <begin position="754"/>
        <end position="771"/>
    </location>
</feature>
<evidence type="ECO:0000256" key="1">
    <source>
        <dbReference type="SAM" id="MobiDB-lite"/>
    </source>
</evidence>
<reference evidence="3" key="1">
    <citation type="journal article" date="2020" name="Stud. Mycol.">
        <title>101 Dothideomycetes genomes: A test case for predicting lifestyles and emergence of pathogens.</title>
        <authorList>
            <person name="Haridas S."/>
            <person name="Albert R."/>
            <person name="Binder M."/>
            <person name="Bloem J."/>
            <person name="LaButti K."/>
            <person name="Salamov A."/>
            <person name="Andreopoulos B."/>
            <person name="Baker S."/>
            <person name="Barry K."/>
            <person name="Bills G."/>
            <person name="Bluhm B."/>
            <person name="Cannon C."/>
            <person name="Castanera R."/>
            <person name="Culley D."/>
            <person name="Daum C."/>
            <person name="Ezra D."/>
            <person name="Gonzalez J."/>
            <person name="Henrissat B."/>
            <person name="Kuo A."/>
            <person name="Liang C."/>
            <person name="Lipzen A."/>
            <person name="Lutzoni F."/>
            <person name="Magnuson J."/>
            <person name="Mondo S."/>
            <person name="Nolan M."/>
            <person name="Ohm R."/>
            <person name="Pangilinan J."/>
            <person name="Park H.-J."/>
            <person name="Ramirez L."/>
            <person name="Alfaro M."/>
            <person name="Sun H."/>
            <person name="Tritt A."/>
            <person name="Yoshinaga Y."/>
            <person name="Zwiers L.-H."/>
            <person name="Turgeon B."/>
            <person name="Goodwin S."/>
            <person name="Spatafora J."/>
            <person name="Crous P."/>
            <person name="Grigoriev I."/>
        </authorList>
    </citation>
    <scope>NUCLEOTIDE SEQUENCE [LARGE SCALE GENOMIC DNA]</scope>
    <source>
        <strain evidence="3">CECT 20119</strain>
    </source>
</reference>
<feature type="region of interest" description="Disordered" evidence="1">
    <location>
        <begin position="709"/>
        <end position="742"/>
    </location>
</feature>
<accession>A0A6A6G5C7</accession>
<feature type="compositionally biased region" description="Polar residues" evidence="1">
    <location>
        <begin position="1023"/>
        <end position="1033"/>
    </location>
</feature>
<feature type="region of interest" description="Disordered" evidence="1">
    <location>
        <begin position="754"/>
        <end position="783"/>
    </location>
</feature>
<feature type="region of interest" description="Disordered" evidence="1">
    <location>
        <begin position="901"/>
        <end position="929"/>
    </location>
</feature>
<dbReference type="AlphaFoldDB" id="A0A6A6G5C7"/>
<proteinExistence type="predicted"/>
<dbReference type="Proteomes" id="UP000799538">
    <property type="component" value="Unassembled WGS sequence"/>
</dbReference>